<name>A0ABP3MMF5_SACER</name>
<dbReference type="PRINTS" id="PR00038">
    <property type="entry name" value="HTHLUXR"/>
</dbReference>
<dbReference type="PANTHER" id="PTHR44688">
    <property type="entry name" value="DNA-BINDING TRANSCRIPTIONAL ACTIVATOR DEVR_DOSR"/>
    <property type="match status" value="1"/>
</dbReference>
<organism evidence="5 6">
    <name type="scientific">Saccharopolyspora erythraea</name>
    <name type="common">Streptomyces erythraeus</name>
    <dbReference type="NCBI Taxonomy" id="1836"/>
    <lineage>
        <taxon>Bacteria</taxon>
        <taxon>Bacillati</taxon>
        <taxon>Actinomycetota</taxon>
        <taxon>Actinomycetes</taxon>
        <taxon>Pseudonocardiales</taxon>
        <taxon>Pseudonocardiaceae</taxon>
        <taxon>Saccharopolyspora</taxon>
    </lineage>
</organism>
<comment type="caution">
    <text evidence="5">The sequence shown here is derived from an EMBL/GenBank/DDBJ whole genome shotgun (WGS) entry which is preliminary data.</text>
</comment>
<dbReference type="EMBL" id="BAAAGS010000011">
    <property type="protein sequence ID" value="GAA0522272.1"/>
    <property type="molecule type" value="Genomic_DNA"/>
</dbReference>
<dbReference type="InterPro" id="IPR036388">
    <property type="entry name" value="WH-like_DNA-bd_sf"/>
</dbReference>
<evidence type="ECO:0000313" key="6">
    <source>
        <dbReference type="Proteomes" id="UP001500729"/>
    </source>
</evidence>
<dbReference type="InterPro" id="IPR016032">
    <property type="entry name" value="Sig_transdc_resp-reg_C-effctor"/>
</dbReference>
<reference evidence="6" key="1">
    <citation type="journal article" date="2019" name="Int. J. Syst. Evol. Microbiol.">
        <title>The Global Catalogue of Microorganisms (GCM) 10K type strain sequencing project: providing services to taxonomists for standard genome sequencing and annotation.</title>
        <authorList>
            <consortium name="The Broad Institute Genomics Platform"/>
            <consortium name="The Broad Institute Genome Sequencing Center for Infectious Disease"/>
            <person name="Wu L."/>
            <person name="Ma J."/>
        </authorList>
    </citation>
    <scope>NUCLEOTIDE SEQUENCE [LARGE SCALE GENOMIC DNA]</scope>
    <source>
        <strain evidence="6">JCM 10303</strain>
    </source>
</reference>
<protein>
    <submittedName>
        <fullName evidence="5">Helix-turn-helix transcriptional regulator</fullName>
    </submittedName>
</protein>
<dbReference type="RefSeq" id="WP_009950824.1">
    <property type="nucleotide sequence ID" value="NZ_BAAAGS010000011.1"/>
</dbReference>
<evidence type="ECO:0000256" key="2">
    <source>
        <dbReference type="ARBA" id="ARBA00023125"/>
    </source>
</evidence>
<sequence length="285" mass="30552">MTTPSDQSPPDLGVLLARGVRALREATELPVAFGGAVSADRRRFVIDQLSGTATRSLLNLTVSSGAGLGGKVLALARPSAVADYLTAEEITHRYDAAVAPEGLRAMLALPIRVGDGTHAVLYAAGRQRTHFGDDVLRAAERVVRRVERDIAVEQEVLRRLARMTAPATEPRTALSPGEADELCTELLAIAATIEDEGTRGRLLEVCRRVKAHDGRYRHGTRPALSPRETEVLALVATGCTNDAVARRLGLLPNTVKSYLKSAMKKLDATNRVQAVNRARQAGLIG</sequence>
<dbReference type="InterPro" id="IPR000792">
    <property type="entry name" value="Tscrpt_reg_LuxR_C"/>
</dbReference>
<dbReference type="SUPFAM" id="SSF55781">
    <property type="entry name" value="GAF domain-like"/>
    <property type="match status" value="1"/>
</dbReference>
<accession>A0ABP3MMF5</accession>
<proteinExistence type="predicted"/>
<keyword evidence="6" id="KW-1185">Reference proteome</keyword>
<keyword evidence="3" id="KW-0804">Transcription</keyword>
<dbReference type="CDD" id="cd06170">
    <property type="entry name" value="LuxR_C_like"/>
    <property type="match status" value="1"/>
</dbReference>
<dbReference type="SUPFAM" id="SSF46894">
    <property type="entry name" value="C-terminal effector domain of the bipartite response regulators"/>
    <property type="match status" value="1"/>
</dbReference>
<dbReference type="Pfam" id="PF01590">
    <property type="entry name" value="GAF"/>
    <property type="match status" value="1"/>
</dbReference>
<keyword evidence="1" id="KW-0805">Transcription regulation</keyword>
<dbReference type="SMART" id="SM00421">
    <property type="entry name" value="HTH_LUXR"/>
    <property type="match status" value="1"/>
</dbReference>
<evidence type="ECO:0000256" key="1">
    <source>
        <dbReference type="ARBA" id="ARBA00023015"/>
    </source>
</evidence>
<dbReference type="PANTHER" id="PTHR44688:SF16">
    <property type="entry name" value="DNA-BINDING TRANSCRIPTIONAL ACTIVATOR DEVR_DOSR"/>
    <property type="match status" value="1"/>
</dbReference>
<dbReference type="Pfam" id="PF00196">
    <property type="entry name" value="GerE"/>
    <property type="match status" value="1"/>
</dbReference>
<dbReference type="InterPro" id="IPR029016">
    <property type="entry name" value="GAF-like_dom_sf"/>
</dbReference>
<dbReference type="Gene3D" id="1.10.10.10">
    <property type="entry name" value="Winged helix-like DNA-binding domain superfamily/Winged helix DNA-binding domain"/>
    <property type="match status" value="1"/>
</dbReference>
<dbReference type="PROSITE" id="PS50043">
    <property type="entry name" value="HTH_LUXR_2"/>
    <property type="match status" value="1"/>
</dbReference>
<evidence type="ECO:0000259" key="4">
    <source>
        <dbReference type="PROSITE" id="PS50043"/>
    </source>
</evidence>
<evidence type="ECO:0000256" key="3">
    <source>
        <dbReference type="ARBA" id="ARBA00023163"/>
    </source>
</evidence>
<feature type="domain" description="HTH luxR-type" evidence="4">
    <location>
        <begin position="217"/>
        <end position="282"/>
    </location>
</feature>
<keyword evidence="2" id="KW-0238">DNA-binding</keyword>
<dbReference type="InterPro" id="IPR003018">
    <property type="entry name" value="GAF"/>
</dbReference>
<dbReference type="Proteomes" id="UP001500729">
    <property type="component" value="Unassembled WGS sequence"/>
</dbReference>
<evidence type="ECO:0000313" key="5">
    <source>
        <dbReference type="EMBL" id="GAA0522272.1"/>
    </source>
</evidence>
<dbReference type="Gene3D" id="3.30.450.40">
    <property type="match status" value="1"/>
</dbReference>
<gene>
    <name evidence="5" type="ORF">GCM10009533_21790</name>
</gene>
<dbReference type="PROSITE" id="PS00622">
    <property type="entry name" value="HTH_LUXR_1"/>
    <property type="match status" value="1"/>
</dbReference>